<reference evidence="1" key="1">
    <citation type="submission" date="2021-06" db="EMBL/GenBank/DDBJ databases">
        <authorList>
            <person name="Kallberg Y."/>
            <person name="Tangrot J."/>
            <person name="Rosling A."/>
        </authorList>
    </citation>
    <scope>NUCLEOTIDE SEQUENCE</scope>
    <source>
        <strain evidence="1">IA702</strain>
    </source>
</reference>
<accession>A0A9N9GRL5</accession>
<gene>
    <name evidence="1" type="ORF">POCULU_LOCUS8824</name>
</gene>
<dbReference type="Proteomes" id="UP000789572">
    <property type="component" value="Unassembled WGS sequence"/>
</dbReference>
<sequence length="170" mass="19618">MACSSSKQQTSGTFCQRSVKDSKLDNNKAIELRIVKTPFKFPIQYATTHPDLSDLAALLYQRGRLKKLSLDEDDLVFFGSYNHTNYHDIEEDDDEPLRRDIFLSDLETSAADPLIVRFPRSKHAVVANLEVPVSSKKHKFTMPHSTGTWFMLLEDTRQNWKITSKTRRQI</sequence>
<protein>
    <submittedName>
        <fullName evidence="1">6474_t:CDS:1</fullName>
    </submittedName>
</protein>
<comment type="caution">
    <text evidence="1">The sequence shown here is derived from an EMBL/GenBank/DDBJ whole genome shotgun (WGS) entry which is preliminary data.</text>
</comment>
<organism evidence="1 2">
    <name type="scientific">Paraglomus occultum</name>
    <dbReference type="NCBI Taxonomy" id="144539"/>
    <lineage>
        <taxon>Eukaryota</taxon>
        <taxon>Fungi</taxon>
        <taxon>Fungi incertae sedis</taxon>
        <taxon>Mucoromycota</taxon>
        <taxon>Glomeromycotina</taxon>
        <taxon>Glomeromycetes</taxon>
        <taxon>Paraglomerales</taxon>
        <taxon>Paraglomeraceae</taxon>
        <taxon>Paraglomus</taxon>
    </lineage>
</organism>
<evidence type="ECO:0000313" key="1">
    <source>
        <dbReference type="EMBL" id="CAG8629603.1"/>
    </source>
</evidence>
<dbReference type="EMBL" id="CAJVPJ010002799">
    <property type="protein sequence ID" value="CAG8629603.1"/>
    <property type="molecule type" value="Genomic_DNA"/>
</dbReference>
<dbReference type="AlphaFoldDB" id="A0A9N9GRL5"/>
<keyword evidence="2" id="KW-1185">Reference proteome</keyword>
<name>A0A9N9GRL5_9GLOM</name>
<evidence type="ECO:0000313" key="2">
    <source>
        <dbReference type="Proteomes" id="UP000789572"/>
    </source>
</evidence>
<proteinExistence type="predicted"/>